<evidence type="ECO:0000313" key="2">
    <source>
        <dbReference type="Proteomes" id="UP001229346"/>
    </source>
</evidence>
<reference evidence="1 2" key="1">
    <citation type="submission" date="2023-07" db="EMBL/GenBank/DDBJ databases">
        <title>Sorghum-associated microbial communities from plants grown in Nebraska, USA.</title>
        <authorList>
            <person name="Schachtman D."/>
        </authorList>
    </citation>
    <scope>NUCLEOTIDE SEQUENCE [LARGE SCALE GENOMIC DNA]</scope>
    <source>
        <strain evidence="1 2">CC482</strain>
    </source>
</reference>
<dbReference type="Proteomes" id="UP001229346">
    <property type="component" value="Unassembled WGS sequence"/>
</dbReference>
<proteinExistence type="predicted"/>
<comment type="caution">
    <text evidence="1">The sequence shown here is derived from an EMBL/GenBank/DDBJ whole genome shotgun (WGS) entry which is preliminary data.</text>
</comment>
<evidence type="ECO:0000313" key="1">
    <source>
        <dbReference type="EMBL" id="MDQ0116032.1"/>
    </source>
</evidence>
<name>A0ABT9U8Q5_PAEHA</name>
<accession>A0ABT9U8Q5</accession>
<protein>
    <submittedName>
        <fullName evidence="1">Uncharacterized protein</fullName>
    </submittedName>
</protein>
<dbReference type="EMBL" id="JAUSSU010000015">
    <property type="protein sequence ID" value="MDQ0116032.1"/>
    <property type="molecule type" value="Genomic_DNA"/>
</dbReference>
<organism evidence="1 2">
    <name type="scientific">Paenibacillus harenae</name>
    <dbReference type="NCBI Taxonomy" id="306543"/>
    <lineage>
        <taxon>Bacteria</taxon>
        <taxon>Bacillati</taxon>
        <taxon>Bacillota</taxon>
        <taxon>Bacilli</taxon>
        <taxon>Bacillales</taxon>
        <taxon>Paenibacillaceae</taxon>
        <taxon>Paenibacillus</taxon>
    </lineage>
</organism>
<keyword evidence="2" id="KW-1185">Reference proteome</keyword>
<gene>
    <name evidence="1" type="ORF">J2T15_005508</name>
</gene>
<sequence>MKWRRRRCGKSACALTGMERLKYAVCKGKCALTGGQSASERLYNYAVGGTSVLIVGKLRKCAVHQSEFALTATV</sequence>